<dbReference type="InParanoid" id="A0A061DNR5"/>
<name>A0A061DNR5_THECC</name>
<dbReference type="Gramene" id="EOX93681">
    <property type="protein sequence ID" value="EOX93681"/>
    <property type="gene ID" value="TCM_002587"/>
</dbReference>
<dbReference type="AlphaFoldDB" id="A0A061DNR5"/>
<protein>
    <submittedName>
        <fullName evidence="1">Uncharacterized protein</fullName>
    </submittedName>
</protein>
<organism evidence="1 2">
    <name type="scientific">Theobroma cacao</name>
    <name type="common">Cacao</name>
    <name type="synonym">Cocoa</name>
    <dbReference type="NCBI Taxonomy" id="3641"/>
    <lineage>
        <taxon>Eukaryota</taxon>
        <taxon>Viridiplantae</taxon>
        <taxon>Streptophyta</taxon>
        <taxon>Embryophyta</taxon>
        <taxon>Tracheophyta</taxon>
        <taxon>Spermatophyta</taxon>
        <taxon>Magnoliopsida</taxon>
        <taxon>eudicotyledons</taxon>
        <taxon>Gunneridae</taxon>
        <taxon>Pentapetalae</taxon>
        <taxon>rosids</taxon>
        <taxon>malvids</taxon>
        <taxon>Malvales</taxon>
        <taxon>Malvaceae</taxon>
        <taxon>Byttnerioideae</taxon>
        <taxon>Theobroma</taxon>
    </lineage>
</organism>
<proteinExistence type="predicted"/>
<sequence length="148" mass="16873">MQFVGRLLRTMTLILNPLLRHTCDLTLNQQFYLERDLTHRLATMLDLMLSKGRPIYDRDLNYGDDDMPLTLEMSVGLISYTDSTILDINRPLDNAWQGSFIARLVLAFYRSSPHLALLVELIFQSRTLEFVSRPGTPIGPVTTAATSR</sequence>
<dbReference type="HOGENOM" id="CLU_1762059_0_0_1"/>
<accession>A0A061DNR5</accession>
<evidence type="ECO:0000313" key="1">
    <source>
        <dbReference type="EMBL" id="EOX93681.1"/>
    </source>
</evidence>
<keyword evidence="2" id="KW-1185">Reference proteome</keyword>
<dbReference type="Proteomes" id="UP000026915">
    <property type="component" value="Chromosome 1"/>
</dbReference>
<dbReference type="EMBL" id="CM001879">
    <property type="protein sequence ID" value="EOX93681.1"/>
    <property type="molecule type" value="Genomic_DNA"/>
</dbReference>
<gene>
    <name evidence="1" type="ORF">TCM_002587</name>
</gene>
<reference evidence="1 2" key="1">
    <citation type="journal article" date="2013" name="Genome Biol.">
        <title>The genome sequence of the most widely cultivated cacao type and its use to identify candidate genes regulating pod color.</title>
        <authorList>
            <person name="Motamayor J.C."/>
            <person name="Mockaitis K."/>
            <person name="Schmutz J."/>
            <person name="Haiminen N."/>
            <person name="Iii D.L."/>
            <person name="Cornejo O."/>
            <person name="Findley S.D."/>
            <person name="Zheng P."/>
            <person name="Utro F."/>
            <person name="Royaert S."/>
            <person name="Saski C."/>
            <person name="Jenkins J."/>
            <person name="Podicheti R."/>
            <person name="Zhao M."/>
            <person name="Scheffler B.E."/>
            <person name="Stack J.C."/>
            <person name="Feltus F.A."/>
            <person name="Mustiga G.M."/>
            <person name="Amores F."/>
            <person name="Phillips W."/>
            <person name="Marelli J.P."/>
            <person name="May G.D."/>
            <person name="Shapiro H."/>
            <person name="Ma J."/>
            <person name="Bustamante C.D."/>
            <person name="Schnell R.J."/>
            <person name="Main D."/>
            <person name="Gilbert D."/>
            <person name="Parida L."/>
            <person name="Kuhn D.N."/>
        </authorList>
    </citation>
    <scope>NUCLEOTIDE SEQUENCE [LARGE SCALE GENOMIC DNA]</scope>
    <source>
        <strain evidence="2">cv. Matina 1-6</strain>
    </source>
</reference>
<evidence type="ECO:0000313" key="2">
    <source>
        <dbReference type="Proteomes" id="UP000026915"/>
    </source>
</evidence>